<proteinExistence type="predicted"/>
<dbReference type="OMA" id="MSICDDG"/>
<keyword evidence="1" id="KW-0732">Signal</keyword>
<keyword evidence="2" id="KW-1185">Reference proteome</keyword>
<dbReference type="KEGG" id="dhe:111596776"/>
<dbReference type="OrthoDB" id="3737830at2759"/>
<dbReference type="Gene3D" id="3.30.70.2800">
    <property type="match status" value="1"/>
</dbReference>
<evidence type="ECO:0000313" key="2">
    <source>
        <dbReference type="Proteomes" id="UP000504633"/>
    </source>
</evidence>
<evidence type="ECO:0000256" key="1">
    <source>
        <dbReference type="SAM" id="SignalP"/>
    </source>
</evidence>
<evidence type="ECO:0000313" key="3">
    <source>
        <dbReference type="RefSeq" id="XP_023166900.2"/>
    </source>
</evidence>
<reference evidence="3" key="1">
    <citation type="submission" date="2025-08" db="UniProtKB">
        <authorList>
            <consortium name="RefSeq"/>
        </authorList>
    </citation>
    <scope>IDENTIFICATION</scope>
    <source>
        <strain evidence="3">15085-1641.00</strain>
        <tissue evidence="3">Whole body</tissue>
    </source>
</reference>
<feature type="chain" id="PRO_5026848502" evidence="1">
    <location>
        <begin position="23"/>
        <end position="116"/>
    </location>
</feature>
<dbReference type="RefSeq" id="XP_023166900.2">
    <property type="nucleotide sequence ID" value="XM_023311132.2"/>
</dbReference>
<dbReference type="Proteomes" id="UP000504633">
    <property type="component" value="Unplaced"/>
</dbReference>
<sequence length="116" mass="12758">MKHISILLALICVLACVGSLRAQCCRQSLTLMYRYNRPGRTCADAGGRLSNNPNICTITICADGRAKQGSYCGRGPCNIFGCNCDYGCIPGNWMQTFLERNRRLGVTVTDSRWSAN</sequence>
<dbReference type="Pfam" id="PF13164">
    <property type="entry name" value="Diedel"/>
    <property type="match status" value="1"/>
</dbReference>
<dbReference type="GeneID" id="111596776"/>
<protein>
    <submittedName>
        <fullName evidence="3">Protein Diedel-like</fullName>
    </submittedName>
</protein>
<feature type="signal peptide" evidence="1">
    <location>
        <begin position="1"/>
        <end position="22"/>
    </location>
</feature>
<gene>
    <name evidence="3" type="primary">LOC111596776</name>
</gene>
<name>A0A6J1LI82_DROHY</name>
<accession>A0A6J1LI82</accession>
<dbReference type="InterPro" id="IPR025061">
    <property type="entry name" value="Diedel"/>
</dbReference>
<dbReference type="AlphaFoldDB" id="A0A6J1LI82"/>
<organism evidence="2 3">
    <name type="scientific">Drosophila hydei</name>
    <name type="common">Fruit fly</name>
    <dbReference type="NCBI Taxonomy" id="7224"/>
    <lineage>
        <taxon>Eukaryota</taxon>
        <taxon>Metazoa</taxon>
        <taxon>Ecdysozoa</taxon>
        <taxon>Arthropoda</taxon>
        <taxon>Hexapoda</taxon>
        <taxon>Insecta</taxon>
        <taxon>Pterygota</taxon>
        <taxon>Neoptera</taxon>
        <taxon>Endopterygota</taxon>
        <taxon>Diptera</taxon>
        <taxon>Brachycera</taxon>
        <taxon>Muscomorpha</taxon>
        <taxon>Ephydroidea</taxon>
        <taxon>Drosophilidae</taxon>
        <taxon>Drosophila</taxon>
    </lineage>
</organism>